<feature type="region of interest" description="Disordered" evidence="6">
    <location>
        <begin position="210"/>
        <end position="247"/>
    </location>
</feature>
<dbReference type="OMA" id="CESSTIF"/>
<dbReference type="GO" id="GO:0000976">
    <property type="term" value="F:transcription cis-regulatory region binding"/>
    <property type="evidence" value="ECO:0000318"/>
    <property type="project" value="GO_Central"/>
</dbReference>
<evidence type="ECO:0000256" key="3">
    <source>
        <dbReference type="ARBA" id="ARBA00023125"/>
    </source>
</evidence>
<evidence type="ECO:0000256" key="5">
    <source>
        <dbReference type="ARBA" id="ARBA00023242"/>
    </source>
</evidence>
<dbReference type="PROSITE" id="PS50811">
    <property type="entry name" value="WRKY"/>
    <property type="match status" value="1"/>
</dbReference>
<evidence type="ECO:0000313" key="8">
    <source>
        <dbReference type="EMBL" id="EYU20128.1"/>
    </source>
</evidence>
<dbReference type="GO" id="GO:0006355">
    <property type="term" value="P:regulation of DNA-templated transcription"/>
    <property type="evidence" value="ECO:0000318"/>
    <property type="project" value="GO_Central"/>
</dbReference>
<dbReference type="SMART" id="SM00774">
    <property type="entry name" value="WRKY"/>
    <property type="match status" value="1"/>
</dbReference>
<dbReference type="InterPro" id="IPR003657">
    <property type="entry name" value="WRKY_dom"/>
</dbReference>
<reference evidence="8 9" key="1">
    <citation type="journal article" date="2013" name="Proc. Natl. Acad. Sci. U.S.A.">
        <title>Fine-scale variation in meiotic recombination in Mimulus inferred from population shotgun sequencing.</title>
        <authorList>
            <person name="Hellsten U."/>
            <person name="Wright K.M."/>
            <person name="Jenkins J."/>
            <person name="Shu S."/>
            <person name="Yuan Y."/>
            <person name="Wessler S.R."/>
            <person name="Schmutz J."/>
            <person name="Willis J.H."/>
            <person name="Rokhsar D.S."/>
        </authorList>
    </citation>
    <scope>NUCLEOTIDE SEQUENCE [LARGE SCALE GENOMIC DNA]</scope>
    <source>
        <strain evidence="9">cv. DUN x IM62</strain>
    </source>
</reference>
<evidence type="ECO:0000259" key="7">
    <source>
        <dbReference type="PROSITE" id="PS50811"/>
    </source>
</evidence>
<evidence type="ECO:0000313" key="9">
    <source>
        <dbReference type="Proteomes" id="UP000030748"/>
    </source>
</evidence>
<keyword evidence="3" id="KW-0238">DNA-binding</keyword>
<evidence type="ECO:0000256" key="2">
    <source>
        <dbReference type="ARBA" id="ARBA00023015"/>
    </source>
</evidence>
<comment type="subcellular location">
    <subcellularLocation>
        <location evidence="1">Nucleus</location>
    </subcellularLocation>
</comment>
<feature type="compositionally biased region" description="Polar residues" evidence="6">
    <location>
        <begin position="215"/>
        <end position="237"/>
    </location>
</feature>
<keyword evidence="2" id="KW-0805">Transcription regulation</keyword>
<dbReference type="Gene3D" id="2.20.25.80">
    <property type="entry name" value="WRKY domain"/>
    <property type="match status" value="1"/>
</dbReference>
<protein>
    <recommendedName>
        <fullName evidence="7">WRKY domain-containing protein</fullName>
    </recommendedName>
</protein>
<dbReference type="GO" id="GO:0005634">
    <property type="term" value="C:nucleus"/>
    <property type="evidence" value="ECO:0000318"/>
    <property type="project" value="GO_Central"/>
</dbReference>
<dbReference type="eggNOG" id="ENOG502RYCZ">
    <property type="taxonomic scope" value="Eukaryota"/>
</dbReference>
<organism evidence="8 9">
    <name type="scientific">Erythranthe guttata</name>
    <name type="common">Yellow monkey flower</name>
    <name type="synonym">Mimulus guttatus</name>
    <dbReference type="NCBI Taxonomy" id="4155"/>
    <lineage>
        <taxon>Eukaryota</taxon>
        <taxon>Viridiplantae</taxon>
        <taxon>Streptophyta</taxon>
        <taxon>Embryophyta</taxon>
        <taxon>Tracheophyta</taxon>
        <taxon>Spermatophyta</taxon>
        <taxon>Magnoliopsida</taxon>
        <taxon>eudicotyledons</taxon>
        <taxon>Gunneridae</taxon>
        <taxon>Pentapetalae</taxon>
        <taxon>asterids</taxon>
        <taxon>lamiids</taxon>
        <taxon>Lamiales</taxon>
        <taxon>Phrymaceae</taxon>
        <taxon>Erythranthe</taxon>
    </lineage>
</organism>
<dbReference type="InterPro" id="IPR044810">
    <property type="entry name" value="WRKY_plant"/>
</dbReference>
<keyword evidence="4" id="KW-0804">Transcription</keyword>
<dbReference type="GO" id="GO:0003700">
    <property type="term" value="F:DNA-binding transcription factor activity"/>
    <property type="evidence" value="ECO:0000318"/>
    <property type="project" value="GO_Central"/>
</dbReference>
<name>A0A022PZ11_ERYGU</name>
<proteinExistence type="predicted"/>
<dbReference type="GO" id="GO:0009862">
    <property type="term" value="P:systemic acquired resistance, salicylic acid mediated signaling pathway"/>
    <property type="evidence" value="ECO:0000318"/>
    <property type="project" value="GO_Central"/>
</dbReference>
<dbReference type="GO" id="GO:1900457">
    <property type="term" value="P:regulation of brassinosteroid mediated signaling pathway"/>
    <property type="evidence" value="ECO:0000318"/>
    <property type="project" value="GO_Central"/>
</dbReference>
<dbReference type="PANTHER" id="PTHR31282">
    <property type="entry name" value="WRKY TRANSCRIPTION FACTOR 21-RELATED"/>
    <property type="match status" value="1"/>
</dbReference>
<dbReference type="AlphaFoldDB" id="A0A022PZ11"/>
<dbReference type="SUPFAM" id="SSF118290">
    <property type="entry name" value="WRKY DNA-binding domain"/>
    <property type="match status" value="1"/>
</dbReference>
<sequence>MGSLMSEGNFHAKRKRAISELVEGKKMAARLQTLLQNRVQEDDRSADVSAQELAVQIVRSFSVTLSVVSSCTESAQIAAVDCGGDSRKKLKPGVVVKDRRGCYKRRKTKDSWVIVSSTMEDGCAWRKYGQKSILNSEFPRCYYRCTHKYEGCKATKQVQRIKEDPLTYQTTYMSHHTCTETQRAPPHVAMLLDDSDPMESANLISFQSKKPDRQNFPTSVFTPSVVKQESKENTPQTTDEDLSESKSMIHKDTMWQNTSIGVGPLEQKPAWTHPIMNGPYVEEDQAAGSGFDRDSCESSTIFDGLDCLEVNQFADIWKTRW</sequence>
<dbReference type="OrthoDB" id="2021064at2759"/>
<evidence type="ECO:0000256" key="6">
    <source>
        <dbReference type="SAM" id="MobiDB-lite"/>
    </source>
</evidence>
<gene>
    <name evidence="8" type="ORF">MIMGU_mgv1a010128mg</name>
</gene>
<dbReference type="Proteomes" id="UP000030748">
    <property type="component" value="Unassembled WGS sequence"/>
</dbReference>
<dbReference type="InterPro" id="IPR036576">
    <property type="entry name" value="WRKY_dom_sf"/>
</dbReference>
<accession>A0A022PZ11</accession>
<feature type="domain" description="WRKY" evidence="7">
    <location>
        <begin position="114"/>
        <end position="176"/>
    </location>
</feature>
<dbReference type="STRING" id="4155.A0A022PZ11"/>
<dbReference type="GO" id="GO:0042742">
    <property type="term" value="P:defense response to bacterium"/>
    <property type="evidence" value="ECO:0000318"/>
    <property type="project" value="GO_Central"/>
</dbReference>
<dbReference type="EMBL" id="KI632289">
    <property type="protein sequence ID" value="EYU20128.1"/>
    <property type="molecule type" value="Genomic_DNA"/>
</dbReference>
<dbReference type="Pfam" id="PF03106">
    <property type="entry name" value="WRKY"/>
    <property type="match status" value="1"/>
</dbReference>
<dbReference type="KEGG" id="egt:105977427"/>
<dbReference type="PhylomeDB" id="A0A022PZ11"/>
<keyword evidence="9" id="KW-1185">Reference proteome</keyword>
<evidence type="ECO:0000256" key="4">
    <source>
        <dbReference type="ARBA" id="ARBA00023163"/>
    </source>
</evidence>
<evidence type="ECO:0000256" key="1">
    <source>
        <dbReference type="ARBA" id="ARBA00004123"/>
    </source>
</evidence>
<keyword evidence="5" id="KW-0539">Nucleus</keyword>